<feature type="domain" description="VWFA" evidence="2">
    <location>
        <begin position="103"/>
        <end position="314"/>
    </location>
</feature>
<reference evidence="3 4" key="1">
    <citation type="submission" date="2012-02" db="EMBL/GenBank/DDBJ databases">
        <title>Complete sequence of chromosome of Singulisphaera acidiphila DSM 18658.</title>
        <authorList>
            <consortium name="US DOE Joint Genome Institute (JGI-PGF)"/>
            <person name="Lucas S."/>
            <person name="Copeland A."/>
            <person name="Lapidus A."/>
            <person name="Glavina del Rio T."/>
            <person name="Dalin E."/>
            <person name="Tice H."/>
            <person name="Bruce D."/>
            <person name="Goodwin L."/>
            <person name="Pitluck S."/>
            <person name="Peters L."/>
            <person name="Ovchinnikova G."/>
            <person name="Chertkov O."/>
            <person name="Kyrpides N."/>
            <person name="Mavromatis K."/>
            <person name="Ivanova N."/>
            <person name="Brettin T."/>
            <person name="Detter J.C."/>
            <person name="Han C."/>
            <person name="Larimer F."/>
            <person name="Land M."/>
            <person name="Hauser L."/>
            <person name="Markowitz V."/>
            <person name="Cheng J.-F."/>
            <person name="Hugenholtz P."/>
            <person name="Woyke T."/>
            <person name="Wu D."/>
            <person name="Tindall B."/>
            <person name="Pomrenke H."/>
            <person name="Brambilla E."/>
            <person name="Klenk H.-P."/>
            <person name="Eisen J.A."/>
        </authorList>
    </citation>
    <scope>NUCLEOTIDE SEQUENCE [LARGE SCALE GENOMIC DNA]</scope>
    <source>
        <strain evidence="4">ATCC BAA-1392 / DSM 18658 / VKM B-2454 / MOB10</strain>
    </source>
</reference>
<evidence type="ECO:0000259" key="2">
    <source>
        <dbReference type="SMART" id="SM00327"/>
    </source>
</evidence>
<dbReference type="HOGENOM" id="CLU_026368_0_0_0"/>
<dbReference type="STRING" id="886293.Sinac_2612"/>
<evidence type="ECO:0000256" key="1">
    <source>
        <dbReference type="SAM" id="Phobius"/>
    </source>
</evidence>
<proteinExistence type="predicted"/>
<dbReference type="PANTHER" id="PTHR37464">
    <property type="entry name" value="BLL2463 PROTEIN"/>
    <property type="match status" value="1"/>
</dbReference>
<dbReference type="eggNOG" id="COG2304">
    <property type="taxonomic scope" value="Bacteria"/>
</dbReference>
<dbReference type="Gene3D" id="3.40.50.410">
    <property type="entry name" value="von Willebrand factor, type A domain"/>
    <property type="match status" value="1"/>
</dbReference>
<organism evidence="3 4">
    <name type="scientific">Singulisphaera acidiphila (strain ATCC BAA-1392 / DSM 18658 / VKM B-2454 / MOB10)</name>
    <dbReference type="NCBI Taxonomy" id="886293"/>
    <lineage>
        <taxon>Bacteria</taxon>
        <taxon>Pseudomonadati</taxon>
        <taxon>Planctomycetota</taxon>
        <taxon>Planctomycetia</taxon>
        <taxon>Isosphaerales</taxon>
        <taxon>Isosphaeraceae</taxon>
        <taxon>Singulisphaera</taxon>
    </lineage>
</organism>
<protein>
    <submittedName>
        <fullName evidence="3">RNA polymerase II transcription initiation/nucleotide excision repair factor TFIIH, subunit SSL1</fullName>
    </submittedName>
</protein>
<feature type="transmembrane region" description="Helical" evidence="1">
    <location>
        <begin position="20"/>
        <end position="40"/>
    </location>
</feature>
<dbReference type="SUPFAM" id="SSF53300">
    <property type="entry name" value="vWA-like"/>
    <property type="match status" value="1"/>
</dbReference>
<dbReference type="InterPro" id="IPR024163">
    <property type="entry name" value="Aerotolerance_reg_N"/>
</dbReference>
<accession>L0DC15</accession>
<keyword evidence="1" id="KW-0812">Transmembrane</keyword>
<keyword evidence="4" id="KW-1185">Reference proteome</keyword>
<evidence type="ECO:0000313" key="4">
    <source>
        <dbReference type="Proteomes" id="UP000010798"/>
    </source>
</evidence>
<sequence>MNFGSLSGLSSSVQFATPLGATAWAVLAGIPVGIVALYFLKLRRRPVQVPSTLLWKRSIEDLHVNSLFQRLRRNLLLFLQLAAVLLAMLALTGPRIKGTSTQGQRYVLAIDNSASMLATDIKPNRLAMAKDDAKKVVSSMDSDDLAMVIAFSNGAKVISSYTGDRRLLAQRIDSIQPTESSTSLREALQVAAGLANPSRQKDVGEGVVATQLVPPKLKIYTDGGFADVEGFSLGNLEPEVIVIGPPPPPVSAATDPKAATSTRTKAPSDNVAILALQSRRNDERIDTYQVFGRIHNYRGEPVTTEAQLLRHDPKKPGEKGILIDAIALKLAPQSDQAFKFELPDTGLAELEVRLLVEDSLALDNRAFTVVGNPRKAQVLVVTAGNRYLVDTLRTPTAVERADVTIVTPEETKSEAIARDLRAGRYDLVIYDNFRPETAPEANTLYFGVLPPGPAYAKSKVQEQPIILDWDVSHPLMQYVRDLPTVAILKAVTVEPPPGSTNLIEGNQGPLAFVAPREGYSDTVVTFALMDGEKFNTNWYRNISFPLFLFNSLQVLGNARESGGDEIHLPGQSVVLRAESSKGQIKVTSADGKKVDTLSRTLQGTYVDDQVDATGIYHARWEPDGLLAFAVNQFDARESDLASRGLVPEGIPPDSTLAESYKIKIGYSPVSGTRNPRPIRKDWWKPIAAMALGIVLLEWYIYNRRVYV</sequence>
<keyword evidence="1" id="KW-0472">Membrane</keyword>
<keyword evidence="1" id="KW-1133">Transmembrane helix</keyword>
<dbReference type="InterPro" id="IPR036465">
    <property type="entry name" value="vWFA_dom_sf"/>
</dbReference>
<dbReference type="RefSeq" id="WP_015246066.1">
    <property type="nucleotide sequence ID" value="NC_019892.1"/>
</dbReference>
<name>L0DC15_SINAD</name>
<dbReference type="InterPro" id="IPR002035">
    <property type="entry name" value="VWF_A"/>
</dbReference>
<feature type="transmembrane region" description="Helical" evidence="1">
    <location>
        <begin position="75"/>
        <end position="93"/>
    </location>
</feature>
<dbReference type="Pfam" id="PF07584">
    <property type="entry name" value="BatA"/>
    <property type="match status" value="1"/>
</dbReference>
<dbReference type="KEGG" id="saci:Sinac_2612"/>
<dbReference type="PANTHER" id="PTHR37464:SF1">
    <property type="entry name" value="BLL2463 PROTEIN"/>
    <property type="match status" value="1"/>
</dbReference>
<gene>
    <name evidence="3" type="ordered locus">Sinac_2612</name>
</gene>
<dbReference type="OrthoDB" id="5289914at2"/>
<feature type="transmembrane region" description="Helical" evidence="1">
    <location>
        <begin position="682"/>
        <end position="701"/>
    </location>
</feature>
<dbReference type="Pfam" id="PF13519">
    <property type="entry name" value="VWA_2"/>
    <property type="match status" value="1"/>
</dbReference>
<evidence type="ECO:0000313" key="3">
    <source>
        <dbReference type="EMBL" id="AGA26914.1"/>
    </source>
</evidence>
<dbReference type="EMBL" id="CP003364">
    <property type="protein sequence ID" value="AGA26914.1"/>
    <property type="molecule type" value="Genomic_DNA"/>
</dbReference>
<dbReference type="SMART" id="SM00327">
    <property type="entry name" value="VWA"/>
    <property type="match status" value="1"/>
</dbReference>
<dbReference type="Proteomes" id="UP000010798">
    <property type="component" value="Chromosome"/>
</dbReference>
<dbReference type="AlphaFoldDB" id="L0DC15"/>